<dbReference type="Proteomes" id="UP000283458">
    <property type="component" value="Unassembled WGS sequence"/>
</dbReference>
<keyword evidence="3" id="KW-1185">Reference proteome</keyword>
<organism evidence="2 3">
    <name type="scientific">Azospirillum cavernae</name>
    <dbReference type="NCBI Taxonomy" id="2320860"/>
    <lineage>
        <taxon>Bacteria</taxon>
        <taxon>Pseudomonadati</taxon>
        <taxon>Pseudomonadota</taxon>
        <taxon>Alphaproteobacteria</taxon>
        <taxon>Rhodospirillales</taxon>
        <taxon>Azospirillaceae</taxon>
        <taxon>Azospirillum</taxon>
    </lineage>
</organism>
<accession>A0A418VQA5</accession>
<evidence type="ECO:0000313" key="2">
    <source>
        <dbReference type="EMBL" id="RJF78401.1"/>
    </source>
</evidence>
<proteinExistence type="predicted"/>
<feature type="region of interest" description="Disordered" evidence="1">
    <location>
        <begin position="1"/>
        <end position="23"/>
    </location>
</feature>
<name>A0A418VQA5_9PROT</name>
<evidence type="ECO:0000256" key="1">
    <source>
        <dbReference type="SAM" id="MobiDB-lite"/>
    </source>
</evidence>
<dbReference type="EMBL" id="QYUL01000004">
    <property type="protein sequence ID" value="RJF78401.1"/>
    <property type="molecule type" value="Genomic_DNA"/>
</dbReference>
<comment type="caution">
    <text evidence="2">The sequence shown here is derived from an EMBL/GenBank/DDBJ whole genome shotgun (WGS) entry which is preliminary data.</text>
</comment>
<protein>
    <submittedName>
        <fullName evidence="2">Uncharacterized protein</fullName>
    </submittedName>
</protein>
<sequence length="1492" mass="152252">MSVDAETQANLQKRGGAMTSSTPVDPVTTLDALKIRLDGAVAADGHLDLTPDLLPIGDLAIFVADAPNGRFRLLHPASTLSGGGGDRQLILTGDLVDWWTLPQIGGGQLSTITIRAQFTQAQPATPIQSRLTVTTARLTLAGTVYPATGTLDPGGRWLRLAVVASDPTAGRPSLTALVTALIDPVAAARAPVGVVALNALSLSSGELCFGFATGVGASTTLTAACDGDWTIIDGGLLALRQLGVRLCVVQGPSGGGSSLSSCSLGYHAVTDFCGQVVTVALAPTVTDQWRLALSVADGATLPGLADIAGFIGGDALRNTVKTGLDLLGLGDVTVDAVSVDIDMARRSLTTLLIRGRIGFAGTLLQASVQLPDFRFVATLPPATVGGAPAVISLDRAAAQCLGEAADLPTLTINALTLSAHPSSGSYGVSMTTEQDWNWAVGGAGGPVLTLQNVEASLSRMPGATGGGLSVRASIGGVDLDLGADYLGAGAGWYFAGAASTPGGIDLGGVLQDIVRKLGGDVPSALITAIGSLSITSLSMMADTKTGSFQFSGDVALSGGLPLGDSSYTLRTRAVITSSVDATSKRRGYAGHLEADFTIGGAVFALTYDFGPTPSVITGRWRDDGRGLVIGVADIMKALSIDAVLPTPSGLNLSLKAATFEYRAAQRLFTFSAESALFGDAFLTIAKDGQGKWGAVFGVDIPGTARLSDIPGIGKDFKAADSLTFKRMAVMLASTAFTSYTPPVLPPLPAPADTGPFPGRLTGGRATTPLAAGATLPLAVGLSLTATIDFAASGSGDAALKNLRGLVGTDELLMLATVGPAGVFLSATLSGSVGIPTGGGSKLTLSNPAVSLTMGPAPNYQISGRIAFAVFGTPVEATARLVMAPTQAQVAVSVSTATGSLPSPPGVKGLHLQQFGVMMGVFFEPPGLDFGIQGQFQVGETQALRGDQFALVLQVVGDVPNILYLSFYLDRLDFGQLITVFTDRSAPDLVQAMSIVKASQLSFRWCEAPVVLPDGSTALPGFAVSANIALLSLSGHVDLAVSTAQGISGAAEMAPVNLKGVLRIAGDGKGRTRTWQQRDGVWAEVSNNAVVRQTPPLPTRQEIVVPPGGPVVAFNCLTSPFLQASWSMSLFDVVNQTVQVMIAASGFGFALTYNVAGIERFDLSCSLMDGLNFAANANCRIGVDATVGPIHVNGVSVGRLRVQAVVAGRLDVALTTARFALSLGGTFAFMGLTVTVPTLSLSVAPASLAELPPQLVKQIADNADSLFQALFRDAGAWARMVAAGAVTEVANMGAVLNQAYKLAAADAANVLKGAGYAVGDVAAQLKQGYGLTANAMAAALKGAGYAATDAANALKQSYGAAADAAASSLKTAGYAANDVARALNQSYGLAADATATVMKGLNYSANEVGGAVNAVYGNSADVATQALKAAGYTAEQTGDYVKSAFNLGSDALNSALSQAGYATDDVKNYFNKLGGDFSKSFKKTFKKFNPKKW</sequence>
<evidence type="ECO:0000313" key="3">
    <source>
        <dbReference type="Proteomes" id="UP000283458"/>
    </source>
</evidence>
<feature type="compositionally biased region" description="Polar residues" evidence="1">
    <location>
        <begin position="1"/>
        <end position="11"/>
    </location>
</feature>
<gene>
    <name evidence="2" type="ORF">D3877_25275</name>
</gene>
<reference evidence="2 3" key="1">
    <citation type="submission" date="2018-09" db="EMBL/GenBank/DDBJ databases">
        <authorList>
            <person name="Zhu H."/>
        </authorList>
    </citation>
    <scope>NUCLEOTIDE SEQUENCE [LARGE SCALE GENOMIC DNA]</scope>
    <source>
        <strain evidence="2 3">K2W22B-5</strain>
    </source>
</reference>